<dbReference type="PROSITE" id="PS00284">
    <property type="entry name" value="SERPIN"/>
    <property type="match status" value="1"/>
</dbReference>
<dbReference type="InterPro" id="IPR023796">
    <property type="entry name" value="Serpin_dom"/>
</dbReference>
<dbReference type="InterPro" id="IPR042178">
    <property type="entry name" value="Serpin_sf_1"/>
</dbReference>
<sequence length="394" mass="44673">MLPLIAVILTSIPTLIHSTDTSEFTQQNNRFAFNLLNVLPLNQNHFFSPLSISHSLYMLLNGANGRTETELKALFNIHTNETLQPMNENIKSTLHLINSKNSNDSVIRLANRVLISNIYNLTESYNSVMRDTFNASVDSVDFTQNADNITNNINDWIREQTNGKIDKLFDTLANDTRFVITNALYFSAVWDKPFDPYSTTDDDFYGINKTAKVLFMRQETKFRYTFDQQLNASLIELPFIHESNISMIIVFPNNTNGFNNTIEKLVSLSLNERLKNLYNSDKRQLKLRVPKFNLETSYDLKHPLRQLGLNTAFESSADLSGITGDRNVRVSEAIHKAVFKVTEVGAEASAAVGIVGVPHIWIPPLEVTINRPFVFIIRDNNTGIVLFVGQVFDV</sequence>
<dbReference type="GO" id="GO:0004867">
    <property type="term" value="F:serine-type endopeptidase inhibitor activity"/>
    <property type="evidence" value="ECO:0007669"/>
    <property type="project" value="UniProtKB-KW"/>
</dbReference>
<accession>A0A7R9PYG2</accession>
<dbReference type="Pfam" id="PF00079">
    <property type="entry name" value="Serpin"/>
    <property type="match status" value="1"/>
</dbReference>
<dbReference type="InterPro" id="IPR042185">
    <property type="entry name" value="Serpin_sf_2"/>
</dbReference>
<evidence type="ECO:0000313" key="8">
    <source>
        <dbReference type="EMBL" id="CAD7625427.1"/>
    </source>
</evidence>
<dbReference type="InterPro" id="IPR000215">
    <property type="entry name" value="Serpin_fam"/>
</dbReference>
<dbReference type="Gene3D" id="2.30.39.10">
    <property type="entry name" value="Alpha-1-antitrypsin, domain 1"/>
    <property type="match status" value="1"/>
</dbReference>
<dbReference type="SMART" id="SM00093">
    <property type="entry name" value="SERPIN"/>
    <property type="match status" value="1"/>
</dbReference>
<dbReference type="InterPro" id="IPR036186">
    <property type="entry name" value="Serpin_sf"/>
</dbReference>
<feature type="signal peptide" evidence="6">
    <location>
        <begin position="1"/>
        <end position="18"/>
    </location>
</feature>
<feature type="non-terminal residue" evidence="8">
    <location>
        <position position="1"/>
    </location>
</feature>
<feature type="domain" description="Serpin" evidence="7">
    <location>
        <begin position="33"/>
        <end position="394"/>
    </location>
</feature>
<dbReference type="PANTHER" id="PTHR11461">
    <property type="entry name" value="SERINE PROTEASE INHIBITOR, SERPIN"/>
    <property type="match status" value="1"/>
</dbReference>
<dbReference type="PANTHER" id="PTHR11461:SF211">
    <property type="entry name" value="GH10112P-RELATED"/>
    <property type="match status" value="1"/>
</dbReference>
<evidence type="ECO:0000259" key="7">
    <source>
        <dbReference type="SMART" id="SM00093"/>
    </source>
</evidence>
<proteinExistence type="inferred from homology"/>
<keyword evidence="4" id="KW-0325">Glycoprotein</keyword>
<evidence type="ECO:0000313" key="9">
    <source>
        <dbReference type="Proteomes" id="UP000759131"/>
    </source>
</evidence>
<gene>
    <name evidence="8" type="ORF">OSB1V03_LOCUS5861</name>
</gene>
<feature type="chain" id="PRO_5035592974" description="Serpin domain-containing protein" evidence="6">
    <location>
        <begin position="19"/>
        <end position="394"/>
    </location>
</feature>
<dbReference type="OrthoDB" id="47207at2759"/>
<dbReference type="SUPFAM" id="SSF56574">
    <property type="entry name" value="Serpins"/>
    <property type="match status" value="1"/>
</dbReference>
<dbReference type="AlphaFoldDB" id="A0A7R9PYG2"/>
<organism evidence="8">
    <name type="scientific">Medioppia subpectinata</name>
    <dbReference type="NCBI Taxonomy" id="1979941"/>
    <lineage>
        <taxon>Eukaryota</taxon>
        <taxon>Metazoa</taxon>
        <taxon>Ecdysozoa</taxon>
        <taxon>Arthropoda</taxon>
        <taxon>Chelicerata</taxon>
        <taxon>Arachnida</taxon>
        <taxon>Acari</taxon>
        <taxon>Acariformes</taxon>
        <taxon>Sarcoptiformes</taxon>
        <taxon>Oribatida</taxon>
        <taxon>Brachypylina</taxon>
        <taxon>Oppioidea</taxon>
        <taxon>Oppiidae</taxon>
        <taxon>Medioppia</taxon>
    </lineage>
</organism>
<dbReference type="EMBL" id="OC857629">
    <property type="protein sequence ID" value="CAD7625427.1"/>
    <property type="molecule type" value="Genomic_DNA"/>
</dbReference>
<keyword evidence="9" id="KW-1185">Reference proteome</keyword>
<protein>
    <recommendedName>
        <fullName evidence="7">Serpin domain-containing protein</fullName>
    </recommendedName>
</protein>
<dbReference type="Gene3D" id="3.30.497.10">
    <property type="entry name" value="Antithrombin, subunit I, domain 2"/>
    <property type="match status" value="1"/>
</dbReference>
<reference evidence="8" key="1">
    <citation type="submission" date="2020-11" db="EMBL/GenBank/DDBJ databases">
        <authorList>
            <person name="Tran Van P."/>
        </authorList>
    </citation>
    <scope>NUCLEOTIDE SEQUENCE</scope>
</reference>
<dbReference type="Proteomes" id="UP000759131">
    <property type="component" value="Unassembled WGS sequence"/>
</dbReference>
<keyword evidence="2" id="KW-0646">Protease inhibitor</keyword>
<comment type="similarity">
    <text evidence="1 5">Belongs to the serpin family.</text>
</comment>
<keyword evidence="3" id="KW-0722">Serine protease inhibitor</keyword>
<dbReference type="GO" id="GO:0005615">
    <property type="term" value="C:extracellular space"/>
    <property type="evidence" value="ECO:0007669"/>
    <property type="project" value="InterPro"/>
</dbReference>
<dbReference type="EMBL" id="CAJPIZ010003054">
    <property type="protein sequence ID" value="CAG2105857.1"/>
    <property type="molecule type" value="Genomic_DNA"/>
</dbReference>
<evidence type="ECO:0000256" key="5">
    <source>
        <dbReference type="RuleBase" id="RU000411"/>
    </source>
</evidence>
<name>A0A7R9PYG2_9ACAR</name>
<evidence type="ECO:0000256" key="1">
    <source>
        <dbReference type="ARBA" id="ARBA00009500"/>
    </source>
</evidence>
<dbReference type="InterPro" id="IPR023795">
    <property type="entry name" value="Serpin_CS"/>
</dbReference>
<evidence type="ECO:0000256" key="2">
    <source>
        <dbReference type="ARBA" id="ARBA00022690"/>
    </source>
</evidence>
<evidence type="ECO:0000256" key="6">
    <source>
        <dbReference type="SAM" id="SignalP"/>
    </source>
</evidence>
<evidence type="ECO:0000256" key="3">
    <source>
        <dbReference type="ARBA" id="ARBA00022900"/>
    </source>
</evidence>
<evidence type="ECO:0000256" key="4">
    <source>
        <dbReference type="ARBA" id="ARBA00023180"/>
    </source>
</evidence>
<keyword evidence="6" id="KW-0732">Signal</keyword>